<sequence length="69" mass="8162">MKYNCENQFLEIFLLEESRLVDRFNQTDRFLSFSHGHSQTGDKYIFGGYGKFQSKILKIKTDEALSLDY</sequence>
<dbReference type="EMBL" id="REGN01012331">
    <property type="protein sequence ID" value="RMZ95823.1"/>
    <property type="molecule type" value="Genomic_DNA"/>
</dbReference>
<proteinExistence type="predicted"/>
<organism evidence="1 2">
    <name type="scientific">Brachionus plicatilis</name>
    <name type="common">Marine rotifer</name>
    <name type="synonym">Brachionus muelleri</name>
    <dbReference type="NCBI Taxonomy" id="10195"/>
    <lineage>
        <taxon>Eukaryota</taxon>
        <taxon>Metazoa</taxon>
        <taxon>Spiralia</taxon>
        <taxon>Gnathifera</taxon>
        <taxon>Rotifera</taxon>
        <taxon>Eurotatoria</taxon>
        <taxon>Monogononta</taxon>
        <taxon>Pseudotrocha</taxon>
        <taxon>Ploima</taxon>
        <taxon>Brachionidae</taxon>
        <taxon>Brachionus</taxon>
    </lineage>
</organism>
<dbReference type="Proteomes" id="UP000276133">
    <property type="component" value="Unassembled WGS sequence"/>
</dbReference>
<accession>A0A3M7P9W1</accession>
<evidence type="ECO:0000313" key="1">
    <source>
        <dbReference type="EMBL" id="RMZ95823.1"/>
    </source>
</evidence>
<keyword evidence="2" id="KW-1185">Reference proteome</keyword>
<name>A0A3M7P9W1_BRAPC</name>
<reference evidence="1 2" key="1">
    <citation type="journal article" date="2018" name="Sci. Rep.">
        <title>Genomic signatures of local adaptation to the degree of environmental predictability in rotifers.</title>
        <authorList>
            <person name="Franch-Gras L."/>
            <person name="Hahn C."/>
            <person name="Garcia-Roger E.M."/>
            <person name="Carmona M.J."/>
            <person name="Serra M."/>
            <person name="Gomez A."/>
        </authorList>
    </citation>
    <scope>NUCLEOTIDE SEQUENCE [LARGE SCALE GENOMIC DNA]</scope>
    <source>
        <strain evidence="1">HYR1</strain>
    </source>
</reference>
<protein>
    <submittedName>
        <fullName evidence="1">Uncharacterized protein</fullName>
    </submittedName>
</protein>
<gene>
    <name evidence="1" type="ORF">BpHYR1_017281</name>
</gene>
<comment type="caution">
    <text evidence="1">The sequence shown here is derived from an EMBL/GenBank/DDBJ whole genome shotgun (WGS) entry which is preliminary data.</text>
</comment>
<dbReference type="AlphaFoldDB" id="A0A3M7P9W1"/>
<evidence type="ECO:0000313" key="2">
    <source>
        <dbReference type="Proteomes" id="UP000276133"/>
    </source>
</evidence>